<organism evidence="1">
    <name type="scientific">uncultured bacterium UPO42</name>
    <dbReference type="NCBI Taxonomy" id="1776967"/>
    <lineage>
        <taxon>Bacteria</taxon>
        <taxon>environmental samples</taxon>
    </lineage>
</organism>
<dbReference type="PROSITE" id="PS51009">
    <property type="entry name" value="CYTCII"/>
    <property type="match status" value="1"/>
</dbReference>
<dbReference type="Pfam" id="PF01322">
    <property type="entry name" value="Cytochrom_C_2"/>
    <property type="match status" value="1"/>
</dbReference>
<proteinExistence type="predicted"/>
<dbReference type="GO" id="GO:0022900">
    <property type="term" value="P:electron transport chain"/>
    <property type="evidence" value="ECO:0007669"/>
    <property type="project" value="InterPro"/>
</dbReference>
<protein>
    <submittedName>
        <fullName evidence="1">Cytochrome c</fullName>
    </submittedName>
</protein>
<dbReference type="GO" id="GO:0005506">
    <property type="term" value="F:iron ion binding"/>
    <property type="evidence" value="ECO:0007669"/>
    <property type="project" value="InterPro"/>
</dbReference>
<dbReference type="GO" id="GO:0009055">
    <property type="term" value="F:electron transfer activity"/>
    <property type="evidence" value="ECO:0007669"/>
    <property type="project" value="InterPro"/>
</dbReference>
<evidence type="ECO:0000313" key="1">
    <source>
        <dbReference type="EMBL" id="AMK59159.1"/>
    </source>
</evidence>
<dbReference type="SUPFAM" id="SSF47175">
    <property type="entry name" value="Cytochromes"/>
    <property type="match status" value="1"/>
</dbReference>
<accession>A0A126SXY1</accession>
<dbReference type="EMBL" id="KU144970">
    <property type="protein sequence ID" value="AMK59159.1"/>
    <property type="molecule type" value="Genomic_DNA"/>
</dbReference>
<dbReference type="InterPro" id="IPR002321">
    <property type="entry name" value="Cyt_c_II"/>
</dbReference>
<dbReference type="Gene3D" id="1.20.120.10">
    <property type="entry name" value="Cytochrome c/b562"/>
    <property type="match status" value="1"/>
</dbReference>
<dbReference type="InterPro" id="IPR010980">
    <property type="entry name" value="Cyt_c/b562"/>
</dbReference>
<sequence>MNQPYPARPSNLKTKERHMSFKKFVLPAACAISLATAAVAHGQTVGKSADQIRWRQSAFTTLAWSMARIKANVAGEFNKEQVVQAANTIQALAHANIGSLFVAGTNKGKGWQETEVKPEYFTDKAGVDKAWTNFGAAADELVKVAATGDAAAVKAQFGKVGEACKGCHDKFHVED</sequence>
<dbReference type="PRINTS" id="PR00608">
    <property type="entry name" value="CYTCHROMECII"/>
</dbReference>
<dbReference type="AlphaFoldDB" id="A0A126SXY1"/>
<dbReference type="GO" id="GO:0020037">
    <property type="term" value="F:heme binding"/>
    <property type="evidence" value="ECO:0007669"/>
    <property type="project" value="InterPro"/>
</dbReference>
<dbReference type="InterPro" id="IPR015984">
    <property type="entry name" value="Cyt_c_prime_subgr"/>
</dbReference>
<name>A0A126SXY1_9BACT</name>
<reference evidence="1" key="1">
    <citation type="journal article" date="2016" name="Appl. Environ. Microbiol.">
        <title>Functional Metagenomics of a Biostimulated Petroleum-Contaminated Soil Reveals an Extraordinary Diversity of Extradiol Dioxygenases.</title>
        <authorList>
            <person name="Terron-Gonzalez L."/>
            <person name="Martin-Cabello G."/>
            <person name="Ferrer M."/>
            <person name="Santero E."/>
        </authorList>
    </citation>
    <scope>NUCLEOTIDE SEQUENCE</scope>
</reference>